<evidence type="ECO:0000256" key="7">
    <source>
        <dbReference type="ARBA" id="ARBA00022918"/>
    </source>
</evidence>
<dbReference type="AlphaFoldDB" id="A0A2K3NND6"/>
<protein>
    <recommendedName>
        <fullName evidence="1">RNA-directed DNA polymerase</fullName>
        <ecNumber evidence="1">2.7.7.49</ecNumber>
    </recommendedName>
</protein>
<gene>
    <name evidence="11" type="ORF">L195_g000976</name>
</gene>
<evidence type="ECO:0000256" key="8">
    <source>
        <dbReference type="SAM" id="MobiDB-lite"/>
    </source>
</evidence>
<dbReference type="Proteomes" id="UP000236291">
    <property type="component" value="Unassembled WGS sequence"/>
</dbReference>
<dbReference type="PROSITE" id="PS50878">
    <property type="entry name" value="RT_POL"/>
    <property type="match status" value="1"/>
</dbReference>
<dbReference type="InterPro" id="IPR000477">
    <property type="entry name" value="RT_dom"/>
</dbReference>
<dbReference type="InterPro" id="IPR043502">
    <property type="entry name" value="DNA/RNA_pol_sf"/>
</dbReference>
<accession>A0A2K3NND6</accession>
<feature type="region of interest" description="Disordered" evidence="8">
    <location>
        <begin position="903"/>
        <end position="933"/>
    </location>
</feature>
<keyword evidence="5" id="KW-0255">Endonuclease</keyword>
<dbReference type="InterPro" id="IPR050951">
    <property type="entry name" value="Retrovirus_Pol_polyprotein"/>
</dbReference>
<feature type="domain" description="Integrase catalytic" evidence="10">
    <location>
        <begin position="671"/>
        <end position="835"/>
    </location>
</feature>
<evidence type="ECO:0000256" key="5">
    <source>
        <dbReference type="ARBA" id="ARBA00022759"/>
    </source>
</evidence>
<dbReference type="Pfam" id="PF00078">
    <property type="entry name" value="RVT_1"/>
    <property type="match status" value="1"/>
</dbReference>
<dbReference type="EMBL" id="ASHM01000368">
    <property type="protein sequence ID" value="PNY04552.1"/>
    <property type="molecule type" value="Genomic_DNA"/>
</dbReference>
<evidence type="ECO:0000259" key="9">
    <source>
        <dbReference type="PROSITE" id="PS50878"/>
    </source>
</evidence>
<reference evidence="11 12" key="2">
    <citation type="journal article" date="2017" name="Front. Plant Sci.">
        <title>Gene Classification and Mining of Molecular Markers Useful in Red Clover (Trifolium pratense) Breeding.</title>
        <authorList>
            <person name="Istvanek J."/>
            <person name="Dluhosova J."/>
            <person name="Dluhos P."/>
            <person name="Patkova L."/>
            <person name="Nedelnik J."/>
            <person name="Repkova J."/>
        </authorList>
    </citation>
    <scope>NUCLEOTIDE SEQUENCE [LARGE SCALE GENOMIC DNA]</scope>
    <source>
        <strain evidence="12">cv. Tatra</strain>
        <tissue evidence="11">Young leaves</tissue>
    </source>
</reference>
<dbReference type="CDD" id="cd09274">
    <property type="entry name" value="RNase_HI_RT_Ty3"/>
    <property type="match status" value="1"/>
</dbReference>
<evidence type="ECO:0000256" key="4">
    <source>
        <dbReference type="ARBA" id="ARBA00022722"/>
    </source>
</evidence>
<dbReference type="EC" id="2.7.7.49" evidence="1"/>
<evidence type="ECO:0000313" key="11">
    <source>
        <dbReference type="EMBL" id="PNY04552.1"/>
    </source>
</evidence>
<feature type="domain" description="Reverse transcriptase" evidence="9">
    <location>
        <begin position="191"/>
        <end position="370"/>
    </location>
</feature>
<dbReference type="Pfam" id="PF08284">
    <property type="entry name" value="RVP_2"/>
    <property type="match status" value="1"/>
</dbReference>
<dbReference type="GO" id="GO:0003964">
    <property type="term" value="F:RNA-directed DNA polymerase activity"/>
    <property type="evidence" value="ECO:0007669"/>
    <property type="project" value="UniProtKB-KW"/>
</dbReference>
<dbReference type="SUPFAM" id="SSF53098">
    <property type="entry name" value="Ribonuclease H-like"/>
    <property type="match status" value="1"/>
</dbReference>
<dbReference type="Pfam" id="PF17917">
    <property type="entry name" value="RT_RNaseH"/>
    <property type="match status" value="1"/>
</dbReference>
<evidence type="ECO:0000256" key="2">
    <source>
        <dbReference type="ARBA" id="ARBA00022679"/>
    </source>
</evidence>
<dbReference type="Gene3D" id="3.30.70.270">
    <property type="match status" value="2"/>
</dbReference>
<keyword evidence="6" id="KW-0378">Hydrolase</keyword>
<reference evidence="11 12" key="1">
    <citation type="journal article" date="2014" name="Am. J. Bot.">
        <title>Genome assembly and annotation for red clover (Trifolium pratense; Fabaceae).</title>
        <authorList>
            <person name="Istvanek J."/>
            <person name="Jaros M."/>
            <person name="Krenek A."/>
            <person name="Repkova J."/>
        </authorList>
    </citation>
    <scope>NUCLEOTIDE SEQUENCE [LARGE SCALE GENOMIC DNA]</scope>
    <source>
        <strain evidence="12">cv. Tatra</strain>
        <tissue evidence="11">Young leaves</tissue>
    </source>
</reference>
<evidence type="ECO:0000313" key="12">
    <source>
        <dbReference type="Proteomes" id="UP000236291"/>
    </source>
</evidence>
<evidence type="ECO:0000256" key="3">
    <source>
        <dbReference type="ARBA" id="ARBA00022695"/>
    </source>
</evidence>
<dbReference type="Pfam" id="PF17921">
    <property type="entry name" value="Integrase_H2C2"/>
    <property type="match status" value="1"/>
</dbReference>
<dbReference type="InterPro" id="IPR001584">
    <property type="entry name" value="Integrase_cat-core"/>
</dbReference>
<evidence type="ECO:0000256" key="1">
    <source>
        <dbReference type="ARBA" id="ARBA00012493"/>
    </source>
</evidence>
<comment type="caution">
    <text evidence="11">The sequence shown here is derived from an EMBL/GenBank/DDBJ whole genome shotgun (WGS) entry which is preliminary data.</text>
</comment>
<evidence type="ECO:0000256" key="6">
    <source>
        <dbReference type="ARBA" id="ARBA00022801"/>
    </source>
</evidence>
<dbReference type="InterPro" id="IPR041373">
    <property type="entry name" value="RT_RNaseH"/>
</dbReference>
<dbReference type="GO" id="GO:0004519">
    <property type="term" value="F:endonuclease activity"/>
    <property type="evidence" value="ECO:0007669"/>
    <property type="project" value="UniProtKB-KW"/>
</dbReference>
<name>A0A2K3NND6_TRIPR</name>
<keyword evidence="3" id="KW-0548">Nucleotidyltransferase</keyword>
<dbReference type="GO" id="GO:0003676">
    <property type="term" value="F:nucleic acid binding"/>
    <property type="evidence" value="ECO:0007669"/>
    <property type="project" value="InterPro"/>
</dbReference>
<dbReference type="Gene3D" id="3.10.10.10">
    <property type="entry name" value="HIV Type 1 Reverse Transcriptase, subunit A, domain 1"/>
    <property type="match status" value="1"/>
</dbReference>
<dbReference type="STRING" id="57577.A0A2K3NND6"/>
<dbReference type="Gene3D" id="3.30.420.10">
    <property type="entry name" value="Ribonuclease H-like superfamily/Ribonuclease H"/>
    <property type="match status" value="1"/>
</dbReference>
<feature type="compositionally biased region" description="Low complexity" evidence="8">
    <location>
        <begin position="905"/>
        <end position="915"/>
    </location>
</feature>
<feature type="compositionally biased region" description="Basic and acidic residues" evidence="8">
    <location>
        <begin position="916"/>
        <end position="933"/>
    </location>
</feature>
<dbReference type="GO" id="GO:0016787">
    <property type="term" value="F:hydrolase activity"/>
    <property type="evidence" value="ECO:0007669"/>
    <property type="project" value="UniProtKB-KW"/>
</dbReference>
<dbReference type="PANTHER" id="PTHR37984:SF5">
    <property type="entry name" value="PROTEIN NYNRIN-LIKE"/>
    <property type="match status" value="1"/>
</dbReference>
<dbReference type="CDD" id="cd00303">
    <property type="entry name" value="retropepsin_like"/>
    <property type="match status" value="1"/>
</dbReference>
<dbReference type="InterPro" id="IPR021109">
    <property type="entry name" value="Peptidase_aspartic_dom_sf"/>
</dbReference>
<organism evidence="11 12">
    <name type="scientific">Trifolium pratense</name>
    <name type="common">Red clover</name>
    <dbReference type="NCBI Taxonomy" id="57577"/>
    <lineage>
        <taxon>Eukaryota</taxon>
        <taxon>Viridiplantae</taxon>
        <taxon>Streptophyta</taxon>
        <taxon>Embryophyta</taxon>
        <taxon>Tracheophyta</taxon>
        <taxon>Spermatophyta</taxon>
        <taxon>Magnoliopsida</taxon>
        <taxon>eudicotyledons</taxon>
        <taxon>Gunneridae</taxon>
        <taxon>Pentapetalae</taxon>
        <taxon>rosids</taxon>
        <taxon>fabids</taxon>
        <taxon>Fabales</taxon>
        <taxon>Fabaceae</taxon>
        <taxon>Papilionoideae</taxon>
        <taxon>50 kb inversion clade</taxon>
        <taxon>NPAAA clade</taxon>
        <taxon>Hologalegina</taxon>
        <taxon>IRL clade</taxon>
        <taxon>Trifolieae</taxon>
        <taxon>Trifolium</taxon>
    </lineage>
</organism>
<dbReference type="InterPro" id="IPR041588">
    <property type="entry name" value="Integrase_H2C2"/>
</dbReference>
<dbReference type="Gene3D" id="2.40.70.10">
    <property type="entry name" value="Acid Proteases"/>
    <property type="match status" value="1"/>
</dbReference>
<sequence>MSGTQTAQTIRVVGRVEPHIVHVLVYGGSTLNFIQTQAARKLGLQHSRSPTLRVIVGNGEELVSNQVCKGVPLEIQGHRFEVDLYTIALSGSNVVLGTPWLKTLGQKFSLRIVSSSSTPPQIPKIKHNNPNINLLLTRYAPLFDKPTHLPPPRFTDHNIPLVPNAAPINVRPYRYPHAQKLEIKLQVHKLLRNGWIQPSNSPFSSHVLLLKKKDGTWRMCVDYRALNVVTIKDRFPLPTVDELLDELGSARVFSKLDLTSGFNQIRLQPQDCLKAAFRTHDGHYEYKVMPFGLCNAPATFQATMNNIFRPLLRKIVIVFFDNILVFSANEEQHVEHLEHVFHLLPKHQLYLKAPKFFFSQSQIDNLGHVVARGTVAPDPYKVQAIVDWPSPKNLKALRWFLGLSGYYRKFIKGYASIALPLTALLKKDAFQWNSTAQTAFDHLKQAMIDAPVFTLPDFDSHFASTYVRELHAITSAVKRWRQYLLGHFFIIQTDHKSLKELLTRVIQSLEQQHYLSKLLGCHYEIQYKPGNTNVVVDALSRALDLTNSSLLHLTVPQFLFLDELLLDPLFLELRDQCLINPNSLPDYQVIDGLLLRHGRIWLSPTSHFKELLLREYHETLVRGHAGLSKTMKRLLENFYWDNMNKEAQTFIRQCVICQQTKYSSHKPNGLLQPLPLPNNVWEDISMDFVTGLPLSKGFTVIMVVVDRFSKGIHLGALATGFTAYKVAKLFVSMVCKLHGLPKSIVSDRDLVFISRFWSDLLKFSGTLLRMSSLYHPQTDGQTEVMNRSVEQYLCAFVHEKPSQWYYLLPWAEYHYNTSIHTASGLSPFQVMFCKPAPSIPAYITGSSSIDACDAVLTSRDEILVLLPKIDLVAYKLALPLHSKIHNVVHNLEDKVGFVGGDIDMTQPKTQGPTKTKTNDEVEMPRAKRESKPPKRLEDYVTYLEASGIISQIWRRIEKG</sequence>
<keyword evidence="7" id="KW-0695">RNA-directed DNA polymerase</keyword>
<keyword evidence="2" id="KW-0808">Transferase</keyword>
<dbReference type="FunFam" id="3.30.70.270:FF:000020">
    <property type="entry name" value="Transposon Tf2-6 polyprotein-like Protein"/>
    <property type="match status" value="1"/>
</dbReference>
<dbReference type="InterPro" id="IPR043128">
    <property type="entry name" value="Rev_trsase/Diguanyl_cyclase"/>
</dbReference>
<dbReference type="InterPro" id="IPR012337">
    <property type="entry name" value="RNaseH-like_sf"/>
</dbReference>
<proteinExistence type="predicted"/>
<dbReference type="PANTHER" id="PTHR37984">
    <property type="entry name" value="PROTEIN CBG26694"/>
    <property type="match status" value="1"/>
</dbReference>
<dbReference type="CDD" id="cd01647">
    <property type="entry name" value="RT_LTR"/>
    <property type="match status" value="1"/>
</dbReference>
<dbReference type="Gene3D" id="1.10.340.70">
    <property type="match status" value="1"/>
</dbReference>
<evidence type="ECO:0000259" key="10">
    <source>
        <dbReference type="PROSITE" id="PS50994"/>
    </source>
</evidence>
<dbReference type="PROSITE" id="PS50994">
    <property type="entry name" value="INTEGRASE"/>
    <property type="match status" value="1"/>
</dbReference>
<dbReference type="InterPro" id="IPR036397">
    <property type="entry name" value="RNaseH_sf"/>
</dbReference>
<dbReference type="SUPFAM" id="SSF56672">
    <property type="entry name" value="DNA/RNA polymerases"/>
    <property type="match status" value="1"/>
</dbReference>
<dbReference type="GO" id="GO:0015074">
    <property type="term" value="P:DNA integration"/>
    <property type="evidence" value="ECO:0007669"/>
    <property type="project" value="InterPro"/>
</dbReference>
<keyword evidence="4" id="KW-0540">Nuclease</keyword>